<sequence length="152" mass="16183">MVGGILSRVLKGGEQDNAAADFPAGKSEAAWKADLTREQFHVLRQHGTERPFSHPLNAEKRPGTFHCAGCGAPLFDTATKYDSGSGWPSFFQPLQGAVGTSTDYKLIAPRTEVHCARCGGHLGHVFDDGPAPTGQRYCMNGTALSFAPAEHG</sequence>
<comment type="catalytic activity">
    <reaction evidence="7">
        <text>L-methionyl-[protein] + [thioredoxin]-disulfide + H2O = L-methionyl-(R)-S-oxide-[protein] + [thioredoxin]-dithiol</text>
        <dbReference type="Rhea" id="RHEA:24164"/>
        <dbReference type="Rhea" id="RHEA-COMP:10698"/>
        <dbReference type="Rhea" id="RHEA-COMP:10700"/>
        <dbReference type="Rhea" id="RHEA-COMP:12313"/>
        <dbReference type="Rhea" id="RHEA-COMP:12314"/>
        <dbReference type="ChEBI" id="CHEBI:15377"/>
        <dbReference type="ChEBI" id="CHEBI:16044"/>
        <dbReference type="ChEBI" id="CHEBI:29950"/>
        <dbReference type="ChEBI" id="CHEBI:45764"/>
        <dbReference type="ChEBI" id="CHEBI:50058"/>
        <dbReference type="EC" id="1.8.4.12"/>
    </reaction>
</comment>
<keyword evidence="4" id="KW-0479">Metal-binding</keyword>
<dbReference type="GO" id="GO:0005737">
    <property type="term" value="C:cytoplasm"/>
    <property type="evidence" value="ECO:0007669"/>
    <property type="project" value="TreeGrafter"/>
</dbReference>
<evidence type="ECO:0000256" key="3">
    <source>
        <dbReference type="ARBA" id="ARBA00012499"/>
    </source>
</evidence>
<dbReference type="GO" id="GO:0030091">
    <property type="term" value="P:protein repair"/>
    <property type="evidence" value="ECO:0007669"/>
    <property type="project" value="InterPro"/>
</dbReference>
<evidence type="ECO:0000313" key="9">
    <source>
        <dbReference type="EMBL" id="SDD77644.1"/>
    </source>
</evidence>
<evidence type="ECO:0000313" key="10">
    <source>
        <dbReference type="Proteomes" id="UP000199412"/>
    </source>
</evidence>
<dbReference type="STRING" id="69960.SAMN05421720_101507"/>
<dbReference type="InterPro" id="IPR002579">
    <property type="entry name" value="Met_Sox_Rdtase_MsrB_dom"/>
</dbReference>
<dbReference type="Pfam" id="PF01641">
    <property type="entry name" value="SelR"/>
    <property type="match status" value="1"/>
</dbReference>
<evidence type="ECO:0000256" key="7">
    <source>
        <dbReference type="ARBA" id="ARBA00048488"/>
    </source>
</evidence>
<dbReference type="Proteomes" id="UP000199412">
    <property type="component" value="Unassembled WGS sequence"/>
</dbReference>
<feature type="domain" description="MsrB" evidence="8">
    <location>
        <begin position="28"/>
        <end position="149"/>
    </location>
</feature>
<dbReference type="FunFam" id="2.170.150.20:FF:000001">
    <property type="entry name" value="Peptide methionine sulfoxide reductase MsrB"/>
    <property type="match status" value="1"/>
</dbReference>
<dbReference type="OrthoDB" id="9785497at2"/>
<protein>
    <recommendedName>
        <fullName evidence="3">peptide-methionine (R)-S-oxide reductase</fullName>
        <ecNumber evidence="3">1.8.4.12</ecNumber>
    </recommendedName>
</protein>
<dbReference type="EC" id="1.8.4.12" evidence="3"/>
<comment type="similarity">
    <text evidence="2">Belongs to the MsrB Met sulfoxide reductase family.</text>
</comment>
<evidence type="ECO:0000256" key="1">
    <source>
        <dbReference type="ARBA" id="ARBA00001947"/>
    </source>
</evidence>
<dbReference type="SUPFAM" id="SSF51316">
    <property type="entry name" value="Mss4-like"/>
    <property type="match status" value="1"/>
</dbReference>
<dbReference type="PROSITE" id="PS51790">
    <property type="entry name" value="MSRB"/>
    <property type="match status" value="1"/>
</dbReference>
<evidence type="ECO:0000256" key="4">
    <source>
        <dbReference type="ARBA" id="ARBA00022723"/>
    </source>
</evidence>
<keyword evidence="10" id="KW-1185">Reference proteome</keyword>
<dbReference type="GO" id="GO:0046872">
    <property type="term" value="F:metal ion binding"/>
    <property type="evidence" value="ECO:0007669"/>
    <property type="project" value="UniProtKB-KW"/>
</dbReference>
<evidence type="ECO:0000256" key="5">
    <source>
        <dbReference type="ARBA" id="ARBA00022833"/>
    </source>
</evidence>
<dbReference type="GO" id="GO:0006979">
    <property type="term" value="P:response to oxidative stress"/>
    <property type="evidence" value="ECO:0007669"/>
    <property type="project" value="InterPro"/>
</dbReference>
<dbReference type="RefSeq" id="WP_092781541.1">
    <property type="nucleotide sequence ID" value="NZ_FNAP01000001.1"/>
</dbReference>
<comment type="cofactor">
    <cofactor evidence="1">
        <name>Zn(2+)</name>
        <dbReference type="ChEBI" id="CHEBI:29105"/>
    </cofactor>
</comment>
<dbReference type="PANTHER" id="PTHR10173">
    <property type="entry name" value="METHIONINE SULFOXIDE REDUCTASE"/>
    <property type="match status" value="1"/>
</dbReference>
<dbReference type="InterPro" id="IPR011057">
    <property type="entry name" value="Mss4-like_sf"/>
</dbReference>
<evidence type="ECO:0000256" key="2">
    <source>
        <dbReference type="ARBA" id="ARBA00007174"/>
    </source>
</evidence>
<dbReference type="GO" id="GO:0033743">
    <property type="term" value="F:peptide-methionine (R)-S-oxide reductase activity"/>
    <property type="evidence" value="ECO:0007669"/>
    <property type="project" value="UniProtKB-EC"/>
</dbReference>
<dbReference type="InterPro" id="IPR028427">
    <property type="entry name" value="Met_Sox_Rdtase_MsrB"/>
</dbReference>
<evidence type="ECO:0000256" key="6">
    <source>
        <dbReference type="ARBA" id="ARBA00023002"/>
    </source>
</evidence>
<organism evidence="9 10">
    <name type="scientific">Rhodospira trueperi</name>
    <dbReference type="NCBI Taxonomy" id="69960"/>
    <lineage>
        <taxon>Bacteria</taxon>
        <taxon>Pseudomonadati</taxon>
        <taxon>Pseudomonadota</taxon>
        <taxon>Alphaproteobacteria</taxon>
        <taxon>Rhodospirillales</taxon>
        <taxon>Rhodospirillaceae</taxon>
        <taxon>Rhodospira</taxon>
    </lineage>
</organism>
<accession>A0A1G6XHD6</accession>
<evidence type="ECO:0000259" key="8">
    <source>
        <dbReference type="PROSITE" id="PS51790"/>
    </source>
</evidence>
<dbReference type="AlphaFoldDB" id="A0A1G6XHD6"/>
<dbReference type="Gene3D" id="2.170.150.20">
    <property type="entry name" value="Peptide methionine sulfoxide reductase"/>
    <property type="match status" value="1"/>
</dbReference>
<proteinExistence type="inferred from homology"/>
<dbReference type="NCBIfam" id="TIGR00357">
    <property type="entry name" value="peptide-methionine (R)-S-oxide reductase MsrB"/>
    <property type="match status" value="1"/>
</dbReference>
<keyword evidence="5" id="KW-0862">Zinc</keyword>
<dbReference type="PANTHER" id="PTHR10173:SF57">
    <property type="entry name" value="PEPTIDE-METHIONINE (R)-S-OXIDE REDUCTASE"/>
    <property type="match status" value="1"/>
</dbReference>
<gene>
    <name evidence="9" type="ORF">SAMN05421720_101507</name>
</gene>
<reference evidence="9 10" key="1">
    <citation type="submission" date="2016-10" db="EMBL/GenBank/DDBJ databases">
        <authorList>
            <person name="de Groot N.N."/>
        </authorList>
    </citation>
    <scope>NUCLEOTIDE SEQUENCE [LARGE SCALE GENOMIC DNA]</scope>
    <source>
        <strain evidence="9 10">ATCC 700224</strain>
    </source>
</reference>
<name>A0A1G6XHD6_9PROT</name>
<keyword evidence="6" id="KW-0560">Oxidoreductase</keyword>
<dbReference type="EMBL" id="FNAP01000001">
    <property type="protein sequence ID" value="SDD77644.1"/>
    <property type="molecule type" value="Genomic_DNA"/>
</dbReference>